<dbReference type="Proteomes" id="UP000184383">
    <property type="component" value="Unassembled WGS sequence"/>
</dbReference>
<feature type="region of interest" description="Disordered" evidence="1">
    <location>
        <begin position="1"/>
        <end position="25"/>
    </location>
</feature>
<feature type="transmembrane region" description="Helical" evidence="2">
    <location>
        <begin position="80"/>
        <end position="102"/>
    </location>
</feature>
<evidence type="ECO:0000256" key="2">
    <source>
        <dbReference type="SAM" id="Phobius"/>
    </source>
</evidence>
<dbReference type="PANTHER" id="PTHR35394:SF5">
    <property type="entry name" value="DUF3176 DOMAIN-CONTAINING PROTEIN"/>
    <property type="match status" value="1"/>
</dbReference>
<dbReference type="EMBL" id="KV878210">
    <property type="protein sequence ID" value="OJJ39953.1"/>
    <property type="molecule type" value="Genomic_DNA"/>
</dbReference>
<dbReference type="PANTHER" id="PTHR35394">
    <property type="entry name" value="DUF3176 DOMAIN-CONTAINING PROTEIN"/>
    <property type="match status" value="1"/>
</dbReference>
<keyword evidence="2" id="KW-0472">Membrane</keyword>
<dbReference type="STRING" id="1073089.A0A1L9RYH3"/>
<organism evidence="3 4">
    <name type="scientific">Aspergillus wentii DTO 134E9</name>
    <dbReference type="NCBI Taxonomy" id="1073089"/>
    <lineage>
        <taxon>Eukaryota</taxon>
        <taxon>Fungi</taxon>
        <taxon>Dikarya</taxon>
        <taxon>Ascomycota</taxon>
        <taxon>Pezizomycotina</taxon>
        <taxon>Eurotiomycetes</taxon>
        <taxon>Eurotiomycetidae</taxon>
        <taxon>Eurotiales</taxon>
        <taxon>Aspergillaceae</taxon>
        <taxon>Aspergillus</taxon>
        <taxon>Aspergillus subgen. Cremei</taxon>
    </lineage>
</organism>
<evidence type="ECO:0000313" key="4">
    <source>
        <dbReference type="Proteomes" id="UP000184383"/>
    </source>
</evidence>
<dbReference type="GeneID" id="63753181"/>
<dbReference type="AlphaFoldDB" id="A0A1L9RYH3"/>
<proteinExistence type="predicted"/>
<feature type="transmembrane region" description="Helical" evidence="2">
    <location>
        <begin position="122"/>
        <end position="140"/>
    </location>
</feature>
<evidence type="ECO:0000313" key="3">
    <source>
        <dbReference type="EMBL" id="OJJ39953.1"/>
    </source>
</evidence>
<dbReference type="RefSeq" id="XP_040693629.1">
    <property type="nucleotide sequence ID" value="XM_040837333.1"/>
</dbReference>
<keyword evidence="4" id="KW-1185">Reference proteome</keyword>
<dbReference type="InterPro" id="IPR021514">
    <property type="entry name" value="DUF3176"/>
</dbReference>
<feature type="transmembrane region" description="Helical" evidence="2">
    <location>
        <begin position="44"/>
        <end position="68"/>
    </location>
</feature>
<feature type="transmembrane region" description="Helical" evidence="2">
    <location>
        <begin position="147"/>
        <end position="165"/>
    </location>
</feature>
<dbReference type="Pfam" id="PF11374">
    <property type="entry name" value="DUF3176"/>
    <property type="match status" value="1"/>
</dbReference>
<reference evidence="4" key="1">
    <citation type="journal article" date="2017" name="Genome Biol.">
        <title>Comparative genomics reveals high biological diversity and specific adaptations in the industrially and medically important fungal genus Aspergillus.</title>
        <authorList>
            <person name="de Vries R.P."/>
            <person name="Riley R."/>
            <person name="Wiebenga A."/>
            <person name="Aguilar-Osorio G."/>
            <person name="Amillis S."/>
            <person name="Uchima C.A."/>
            <person name="Anderluh G."/>
            <person name="Asadollahi M."/>
            <person name="Askin M."/>
            <person name="Barry K."/>
            <person name="Battaglia E."/>
            <person name="Bayram O."/>
            <person name="Benocci T."/>
            <person name="Braus-Stromeyer S.A."/>
            <person name="Caldana C."/>
            <person name="Canovas D."/>
            <person name="Cerqueira G.C."/>
            <person name="Chen F."/>
            <person name="Chen W."/>
            <person name="Choi C."/>
            <person name="Clum A."/>
            <person name="Dos Santos R.A."/>
            <person name="Damasio A.R."/>
            <person name="Diallinas G."/>
            <person name="Emri T."/>
            <person name="Fekete E."/>
            <person name="Flipphi M."/>
            <person name="Freyberg S."/>
            <person name="Gallo A."/>
            <person name="Gournas C."/>
            <person name="Habgood R."/>
            <person name="Hainaut M."/>
            <person name="Harispe M.L."/>
            <person name="Henrissat B."/>
            <person name="Hilden K.S."/>
            <person name="Hope R."/>
            <person name="Hossain A."/>
            <person name="Karabika E."/>
            <person name="Karaffa L."/>
            <person name="Karanyi Z."/>
            <person name="Krasevec N."/>
            <person name="Kuo A."/>
            <person name="Kusch H."/>
            <person name="LaButti K."/>
            <person name="Lagendijk E.L."/>
            <person name="Lapidus A."/>
            <person name="Levasseur A."/>
            <person name="Lindquist E."/>
            <person name="Lipzen A."/>
            <person name="Logrieco A.F."/>
            <person name="MacCabe A."/>
            <person name="Maekelae M.R."/>
            <person name="Malavazi I."/>
            <person name="Melin P."/>
            <person name="Meyer V."/>
            <person name="Mielnichuk N."/>
            <person name="Miskei M."/>
            <person name="Molnar A.P."/>
            <person name="Mule G."/>
            <person name="Ngan C.Y."/>
            <person name="Orejas M."/>
            <person name="Orosz E."/>
            <person name="Ouedraogo J.P."/>
            <person name="Overkamp K.M."/>
            <person name="Park H.-S."/>
            <person name="Perrone G."/>
            <person name="Piumi F."/>
            <person name="Punt P.J."/>
            <person name="Ram A.F."/>
            <person name="Ramon A."/>
            <person name="Rauscher S."/>
            <person name="Record E."/>
            <person name="Riano-Pachon D.M."/>
            <person name="Robert V."/>
            <person name="Roehrig J."/>
            <person name="Ruller R."/>
            <person name="Salamov A."/>
            <person name="Salih N.S."/>
            <person name="Samson R.A."/>
            <person name="Sandor E."/>
            <person name="Sanguinetti M."/>
            <person name="Schuetze T."/>
            <person name="Sepcic K."/>
            <person name="Shelest E."/>
            <person name="Sherlock G."/>
            <person name="Sophianopoulou V."/>
            <person name="Squina F.M."/>
            <person name="Sun H."/>
            <person name="Susca A."/>
            <person name="Todd R.B."/>
            <person name="Tsang A."/>
            <person name="Unkles S.E."/>
            <person name="van de Wiele N."/>
            <person name="van Rossen-Uffink D."/>
            <person name="Oliveira J.V."/>
            <person name="Vesth T.C."/>
            <person name="Visser J."/>
            <person name="Yu J.-H."/>
            <person name="Zhou M."/>
            <person name="Andersen M.R."/>
            <person name="Archer D.B."/>
            <person name="Baker S.E."/>
            <person name="Benoit I."/>
            <person name="Brakhage A.A."/>
            <person name="Braus G.H."/>
            <person name="Fischer R."/>
            <person name="Frisvad J.C."/>
            <person name="Goldman G.H."/>
            <person name="Houbraken J."/>
            <person name="Oakley B."/>
            <person name="Pocsi I."/>
            <person name="Scazzocchio C."/>
            <person name="Seiboth B."/>
            <person name="vanKuyk P.A."/>
            <person name="Wortman J."/>
            <person name="Dyer P.S."/>
            <person name="Grigoriev I.V."/>
        </authorList>
    </citation>
    <scope>NUCLEOTIDE SEQUENCE [LARGE SCALE GENOMIC DNA]</scope>
    <source>
        <strain evidence="4">DTO 134E9</strain>
    </source>
</reference>
<accession>A0A1L9RYH3</accession>
<protein>
    <submittedName>
        <fullName evidence="3">Uncharacterized protein</fullName>
    </submittedName>
</protein>
<dbReference type="OrthoDB" id="5376804at2759"/>
<evidence type="ECO:0000256" key="1">
    <source>
        <dbReference type="SAM" id="MobiDB-lite"/>
    </source>
</evidence>
<feature type="transmembrane region" description="Helical" evidence="2">
    <location>
        <begin position="483"/>
        <end position="505"/>
    </location>
</feature>
<feature type="compositionally biased region" description="Polar residues" evidence="1">
    <location>
        <begin position="7"/>
        <end position="25"/>
    </location>
</feature>
<dbReference type="VEuPathDB" id="FungiDB:ASPWEDRAFT_49798"/>
<keyword evidence="2" id="KW-0812">Transmembrane</keyword>
<keyword evidence="2" id="KW-1133">Transmembrane helix</keyword>
<gene>
    <name evidence="3" type="ORF">ASPWEDRAFT_49798</name>
</gene>
<name>A0A1L9RYH3_ASPWE</name>
<sequence length="567" mass="61849">MSDKNQYELNYSAQDPPSSQPQTLSAPEQMLLQSQTTGFWGSHWTLEILSCLTAVAALVGIIAVLYVFDGQLVPDWPYGITLNALISLLTTAMKAAMAFHITEALSQLKWSWFNRGNKLSDLALLDSASRGAIGAGLVLFRFMPRHLVTFGCFIFVVAAAIAPFVQQVITTDLRPVHAPELSTIQTCNTSLYTDYDEGAGPGMNILPLTSMGAVYTGIFQSQSPNSNAVTMDCPTGNCTFAPYQSLGVCSKCANITSHLEKNVSHSYMTTYNYKLPNNFTFETSINMMYLMNATTSAELIELDVQGLPLALNFTAISAAGYGVPPQVSATECALYFCVDTYNTTVNNGKFNEQLLSSGTSGNYSAMSILGNVGMTPDTCYVNGTKHDNPDDCTYNVNAFSIMALKNTVMPMFNGNGSLFVSNRPSWSHNTLESAYGLYGNYTDINNMFKSLSSALTTNARSKVCKSTVEGVTWTVQSFVRVRWLWMILPIAMVVLSIFFLIITVVHTRHQYIWKSSPLALLFSNLSVEGPHGVHSSPNLSGMEDASKKMNVWLEATPGGVVLKGIPK</sequence>